<accession>A0A8S3ST27</accession>
<dbReference type="OrthoDB" id="6076063at2759"/>
<reference evidence="2" key="1">
    <citation type="submission" date="2021-03" db="EMBL/GenBank/DDBJ databases">
        <authorList>
            <person name="Bekaert M."/>
        </authorList>
    </citation>
    <scope>NUCLEOTIDE SEQUENCE</scope>
</reference>
<dbReference type="InterPro" id="IPR028002">
    <property type="entry name" value="Myb_DNA-bind_5"/>
</dbReference>
<dbReference type="Pfam" id="PF13873">
    <property type="entry name" value="Myb_DNA-bind_5"/>
    <property type="match status" value="1"/>
</dbReference>
<keyword evidence="3" id="KW-1185">Reference proteome</keyword>
<organism evidence="2 3">
    <name type="scientific">Mytilus edulis</name>
    <name type="common">Blue mussel</name>
    <dbReference type="NCBI Taxonomy" id="6550"/>
    <lineage>
        <taxon>Eukaryota</taxon>
        <taxon>Metazoa</taxon>
        <taxon>Spiralia</taxon>
        <taxon>Lophotrochozoa</taxon>
        <taxon>Mollusca</taxon>
        <taxon>Bivalvia</taxon>
        <taxon>Autobranchia</taxon>
        <taxon>Pteriomorphia</taxon>
        <taxon>Mytilida</taxon>
        <taxon>Mytiloidea</taxon>
        <taxon>Mytilidae</taxon>
        <taxon>Mytilinae</taxon>
        <taxon>Mytilus</taxon>
    </lineage>
</organism>
<name>A0A8S3ST27_MYTED</name>
<comment type="caution">
    <text evidence="2">The sequence shown here is derived from an EMBL/GenBank/DDBJ whole genome shotgun (WGS) entry which is preliminary data.</text>
</comment>
<feature type="domain" description="Myb/SANT-like DNA-binding" evidence="1">
    <location>
        <begin position="27"/>
        <end position="102"/>
    </location>
</feature>
<protein>
    <recommendedName>
        <fullName evidence="1">Myb/SANT-like DNA-binding domain-containing protein</fullName>
    </recommendedName>
</protein>
<evidence type="ECO:0000313" key="2">
    <source>
        <dbReference type="EMBL" id="CAG2222616.1"/>
    </source>
</evidence>
<dbReference type="Proteomes" id="UP000683360">
    <property type="component" value="Unassembled WGS sequence"/>
</dbReference>
<dbReference type="PANTHER" id="PTHR21411:SF0">
    <property type="entry name" value="REGULATORY PROTEIN ZESTE"/>
    <property type="match status" value="1"/>
</dbReference>
<proteinExistence type="predicted"/>
<evidence type="ECO:0000313" key="3">
    <source>
        <dbReference type="Proteomes" id="UP000683360"/>
    </source>
</evidence>
<evidence type="ECO:0000259" key="1">
    <source>
        <dbReference type="Pfam" id="PF13873"/>
    </source>
</evidence>
<sequence length="402" mass="45925">MVKCYLLPIIHCFPGNMEQKTDLKRKRSENFPKASLSYLVDLVEENHDVIKSKQTNSVTNAKNNQVWLNITNSVNARAGGPKWTVEQIKEKWRKSCSKAKLEANDIKRVRNKTGGGPHVEDVDDTTNKIIVLHEDAPHFFGIDGGIDVGVLKKMFPDAQEIKHSNESTEERPVFEMSLPVNPHTASSTCSKDSTMKNDVITTVASTEVNTSVGHYSVISKAKEMEAEIMTFLKNYKHIKSLPKIGNSILNEYDDVTKSMSDDERDELTEYLCTFKEINPTAFDVPSMVHNTIAYIINYSSMKGIAKSSEKWTEPKNQEETHVIEDDAKSSENMTRYEKRKVVEDFQIKCLKQEHIKLKNENIKLLSEIELINEKKVITVLKKKLIKLQLKKMRLDMKVENEC</sequence>
<gene>
    <name evidence="2" type="ORF">MEDL_35950</name>
</gene>
<dbReference type="AlphaFoldDB" id="A0A8S3ST27"/>
<dbReference type="PANTHER" id="PTHR21411">
    <property type="entry name" value="APONTIC"/>
    <property type="match status" value="1"/>
</dbReference>
<dbReference type="EMBL" id="CAJPWZ010001763">
    <property type="protein sequence ID" value="CAG2222616.1"/>
    <property type="molecule type" value="Genomic_DNA"/>
</dbReference>